<evidence type="ECO:0000313" key="4">
    <source>
        <dbReference type="Proteomes" id="UP000239899"/>
    </source>
</evidence>
<dbReference type="GO" id="GO:0016020">
    <property type="term" value="C:membrane"/>
    <property type="evidence" value="ECO:0007669"/>
    <property type="project" value="InterPro"/>
</dbReference>
<feature type="domain" description="SRCR" evidence="2">
    <location>
        <begin position="528"/>
        <end position="627"/>
    </location>
</feature>
<evidence type="ECO:0000313" key="3">
    <source>
        <dbReference type="EMBL" id="PRW20671.1"/>
    </source>
</evidence>
<feature type="domain" description="SRCR" evidence="2">
    <location>
        <begin position="93"/>
        <end position="192"/>
    </location>
</feature>
<keyword evidence="4" id="KW-1185">Reference proteome</keyword>
<feature type="domain" description="SRCR" evidence="2">
    <location>
        <begin position="238"/>
        <end position="337"/>
    </location>
</feature>
<feature type="domain" description="SRCR" evidence="2">
    <location>
        <begin position="383"/>
        <end position="482"/>
    </location>
</feature>
<dbReference type="PANTHER" id="PTHR48071:SF18">
    <property type="entry name" value="DELETED IN MALIGNANT BRAIN TUMORS 1 PROTEIN-RELATED"/>
    <property type="match status" value="1"/>
</dbReference>
<dbReference type="PROSITE" id="PS50287">
    <property type="entry name" value="SRCR_2"/>
    <property type="match status" value="12"/>
</dbReference>
<feature type="domain" description="SRCR" evidence="2">
    <location>
        <begin position="784"/>
        <end position="915"/>
    </location>
</feature>
<dbReference type="EMBL" id="LHPG02000022">
    <property type="protein sequence ID" value="PRW20671.1"/>
    <property type="molecule type" value="Genomic_DNA"/>
</dbReference>
<sequence length="1280" mass="135075">MANAYQPGAGVPQWRDVNCQGNESSVLDCTFSTSMGYGDLAVNIACGKASAPPHFSGAVRLVNGSSASSGRVEMLRDGQWVPMSRNVAPTTYTRLAGSGRSAEGRLDVYRGGKWGLWAAVASSTNLSALAQVACRQLGYPQAAYMMANAYQPGAGVPQWRDVNCQGNESSVLDCTFSTSMGYGDLAVNIACGKASAPPHFSGAVRLVNGSSASSGRVEMLRDGQWVPMSRNVAPTTYTRLAGSGRSAEGRLDVYRGGKWGLWAAVASSTNLSALAQVACRQLGYPQAAYMMANAYQPGAGVPQWRDVNCQGNESSVLDCTFSTSMGYGDLAVNIACGKASAPPHFSGAVRLVNGSSASSGRVEMLRDGQWVPMSRNVAPTTYTRLAGSGRSAEGRLDVYRGGKWGLWAAVASSTNLSALAQVACRQLGYPQAAYMMANAYQPGAGVPQWRDVNCQGNESSVLDCTFSTSMGYGDLAVNIACGKASAPPHFSGAVRLVNGSSASSGRVEMLRDGQWVPMSRNVAPTTYTRLAGSGRSAEGRLDVYRGGKWGLWAAVASSTNLSALAQVACRQLGYPQAAYMMANAYQPGAGVPQWRDVNCQGNESSVLDCTFSTSMGYGDLAVNIACGKASAPPHFSGAVRLVNGSSASSGRVEMLRDGQWVPMSRNVAPTTYTRLAGSGRSAEGRLDVYRGGKWGLWAAVASSTNLSALAQVACRQLGYPQAAYMMANAYQPGAGVPQWRDVNCQGNESSVLDCTFSTSMGYGDLAVNIACGKASAPPHFSGAVRLVNGSSASSGRVEMLRDGQWVPMSRNGNGPHAIVGVGGAYNMQLLCKSACGACTNSVAGTRLVFTPDGKPYYESPCATSASPGRLAQCELFYYTGRKAASDCGEGVCYVEIDRGGRRLWVPDAGCGVVASSIGYPGNVNCPMPSCSCQGTPLASDDTGLRQVIWSSLPTYATTCRSSAVLATSSKCQRVTYTGVKSPSSCGETWCYAQADGTTDYELSSAAANKPNAAAGLSNNAAKSVVGAIGASATRALKSMGAAGETFDECTHCPKPGGFAFHRRKDYYSSNIHDLFRCEKCSVDELSSLCLRIPQCGAFNTNGYLKIVPNDLKPADIVNWPSDDLDPCAGSYLRTYFPADEHWALRIADAEFVVRGPTLVEVKGLLEVYWNTFALGFGTVASWDSICFAVMDRRKAGLACTQLVFGSDYSDGSYYWTATRHAGQEARFEGLTCPTTATKLKECETDDCYFGNCCDPGQDTLLSCSIGLPEAGWLQIYTCQV</sequence>
<feature type="domain" description="SRCR" evidence="2">
    <location>
        <begin position="1144"/>
        <end position="1264"/>
    </location>
</feature>
<evidence type="ECO:0000256" key="1">
    <source>
        <dbReference type="ARBA" id="ARBA00023157"/>
    </source>
</evidence>
<reference evidence="3 4" key="1">
    <citation type="journal article" date="2018" name="Plant J.">
        <title>Genome sequences of Chlorella sorokiniana UTEX 1602 and Micractinium conductrix SAG 241.80: implications to maltose excretion by a green alga.</title>
        <authorList>
            <person name="Arriola M.B."/>
            <person name="Velmurugan N."/>
            <person name="Zhang Y."/>
            <person name="Plunkett M.H."/>
            <person name="Hondzo H."/>
            <person name="Barney B.M."/>
        </authorList>
    </citation>
    <scope>NUCLEOTIDE SEQUENCE [LARGE SCALE GENOMIC DNA]</scope>
    <source>
        <strain evidence="4">UTEX 1602</strain>
    </source>
</reference>
<protein>
    <submittedName>
        <fullName evidence="3">Deleted in malignant brain tumors 1-like</fullName>
    </submittedName>
</protein>
<feature type="domain" description="SRCR" evidence="2">
    <location>
        <begin position="673"/>
        <end position="772"/>
    </location>
</feature>
<accession>A0A2P6TDF5</accession>
<dbReference type="PRINTS" id="PR00258">
    <property type="entry name" value="SPERACTRCPTR"/>
</dbReference>
<dbReference type="InterPro" id="IPR036772">
    <property type="entry name" value="SRCR-like_dom_sf"/>
</dbReference>
<dbReference type="SMART" id="SM00202">
    <property type="entry name" value="SR"/>
    <property type="match status" value="5"/>
</dbReference>
<gene>
    <name evidence="3" type="ORF">C2E21_8727</name>
</gene>
<feature type="domain" description="SRCR" evidence="2">
    <location>
        <begin position="349"/>
        <end position="370"/>
    </location>
</feature>
<feature type="domain" description="SRCR" evidence="2">
    <location>
        <begin position="59"/>
        <end position="80"/>
    </location>
</feature>
<proteinExistence type="predicted"/>
<feature type="domain" description="SRCR" evidence="2">
    <location>
        <begin position="639"/>
        <end position="660"/>
    </location>
</feature>
<name>A0A2P6TDF5_CHLSO</name>
<evidence type="ECO:0000259" key="2">
    <source>
        <dbReference type="PROSITE" id="PS50287"/>
    </source>
</evidence>
<dbReference type="Proteomes" id="UP000239899">
    <property type="component" value="Unassembled WGS sequence"/>
</dbReference>
<organism evidence="3 4">
    <name type="scientific">Chlorella sorokiniana</name>
    <name type="common">Freshwater green alga</name>
    <dbReference type="NCBI Taxonomy" id="3076"/>
    <lineage>
        <taxon>Eukaryota</taxon>
        <taxon>Viridiplantae</taxon>
        <taxon>Chlorophyta</taxon>
        <taxon>core chlorophytes</taxon>
        <taxon>Trebouxiophyceae</taxon>
        <taxon>Chlorellales</taxon>
        <taxon>Chlorellaceae</taxon>
        <taxon>Chlorella clade</taxon>
        <taxon>Chlorella</taxon>
    </lineage>
</organism>
<feature type="domain" description="SRCR" evidence="2">
    <location>
        <begin position="494"/>
        <end position="515"/>
    </location>
</feature>
<dbReference type="Pfam" id="PF00530">
    <property type="entry name" value="SRCR"/>
    <property type="match status" value="6"/>
</dbReference>
<feature type="domain" description="SRCR" evidence="2">
    <location>
        <begin position="204"/>
        <end position="225"/>
    </location>
</feature>
<dbReference type="OrthoDB" id="536948at2759"/>
<dbReference type="PANTHER" id="PTHR48071">
    <property type="entry name" value="SRCR DOMAIN-CONTAINING PROTEIN"/>
    <property type="match status" value="1"/>
</dbReference>
<dbReference type="Gene3D" id="3.10.250.10">
    <property type="entry name" value="SRCR-like domain"/>
    <property type="match status" value="6"/>
</dbReference>
<dbReference type="InterPro" id="IPR001190">
    <property type="entry name" value="SRCR"/>
</dbReference>
<comment type="caution">
    <text evidence="3">The sequence shown here is derived from an EMBL/GenBank/DDBJ whole genome shotgun (WGS) entry which is preliminary data.</text>
</comment>
<dbReference type="STRING" id="3076.A0A2P6TDF5"/>
<dbReference type="SUPFAM" id="SSF56487">
    <property type="entry name" value="SRCR-like"/>
    <property type="match status" value="7"/>
</dbReference>
<keyword evidence="1" id="KW-1015">Disulfide bond</keyword>
<dbReference type="AlphaFoldDB" id="A0A2P6TDF5"/>